<organism evidence="1 2">
    <name type="scientific">Trichonephila inaurata madagascariensis</name>
    <dbReference type="NCBI Taxonomy" id="2747483"/>
    <lineage>
        <taxon>Eukaryota</taxon>
        <taxon>Metazoa</taxon>
        <taxon>Ecdysozoa</taxon>
        <taxon>Arthropoda</taxon>
        <taxon>Chelicerata</taxon>
        <taxon>Arachnida</taxon>
        <taxon>Araneae</taxon>
        <taxon>Araneomorphae</taxon>
        <taxon>Entelegynae</taxon>
        <taxon>Araneoidea</taxon>
        <taxon>Nephilidae</taxon>
        <taxon>Trichonephila</taxon>
        <taxon>Trichonephila inaurata</taxon>
    </lineage>
</organism>
<dbReference type="Proteomes" id="UP000886998">
    <property type="component" value="Unassembled WGS sequence"/>
</dbReference>
<evidence type="ECO:0000313" key="2">
    <source>
        <dbReference type="Proteomes" id="UP000886998"/>
    </source>
</evidence>
<name>A0A8X6Y3R0_9ARAC</name>
<dbReference type="EMBL" id="BMAV01014884">
    <property type="protein sequence ID" value="GFY63658.1"/>
    <property type="molecule type" value="Genomic_DNA"/>
</dbReference>
<dbReference type="AlphaFoldDB" id="A0A8X6Y3R0"/>
<sequence length="384" mass="45959">MSFKFWPSLKIIAYARIAQGILYTYDLEKLKRNFPEKRRRNKKYMKEIDDTTKKISFPYLSETFKRLDAAARRNPEGVKAVPLQPKIRRQLRGIVLTMGLEIKKWFISHKSIMKDGKHNLRNKLSWFSFGVIDRLETARNFIHDEGWDIIVRFHLACNYCFEDDLQMLWRNMTTQNRIDAERRLPSCRNIWLWFEALHGNIPRNWEEITHNSFFSGNSMGIRSYFPNLRGPEMRCQSINCALKTTKVHHYDLYSCISLLNSDELSSLRTGLRTPEICILLQSFLEWPFQIIFLDVVNYFENRISQDIFENIVTFILRTKLGSGFLDLMYIEIFKPFWNLFSAVYEDHIRQMNYELYLLATYILEGSNEYDGHKYRHMLNMYFSD</sequence>
<proteinExistence type="predicted"/>
<protein>
    <submittedName>
        <fullName evidence="1">Uncharacterized protein</fullName>
    </submittedName>
</protein>
<comment type="caution">
    <text evidence="1">The sequence shown here is derived from an EMBL/GenBank/DDBJ whole genome shotgun (WGS) entry which is preliminary data.</text>
</comment>
<keyword evidence="2" id="KW-1185">Reference proteome</keyword>
<gene>
    <name evidence="1" type="primary">NCL1_51964</name>
    <name evidence="1" type="ORF">TNIN_314871</name>
</gene>
<reference evidence="1" key="1">
    <citation type="submission" date="2020-08" db="EMBL/GenBank/DDBJ databases">
        <title>Multicomponent nature underlies the extraordinary mechanical properties of spider dragline silk.</title>
        <authorList>
            <person name="Kono N."/>
            <person name="Nakamura H."/>
            <person name="Mori M."/>
            <person name="Yoshida Y."/>
            <person name="Ohtoshi R."/>
            <person name="Malay A.D."/>
            <person name="Moran D.A.P."/>
            <person name="Tomita M."/>
            <person name="Numata K."/>
            <person name="Arakawa K."/>
        </authorList>
    </citation>
    <scope>NUCLEOTIDE SEQUENCE</scope>
</reference>
<evidence type="ECO:0000313" key="1">
    <source>
        <dbReference type="EMBL" id="GFY63658.1"/>
    </source>
</evidence>
<accession>A0A8X6Y3R0</accession>
<dbReference type="OrthoDB" id="6407690at2759"/>